<proteinExistence type="predicted"/>
<evidence type="ECO:0000313" key="2">
    <source>
        <dbReference type="Proteomes" id="UP000182444"/>
    </source>
</evidence>
<gene>
    <name evidence="1" type="ORF">YALI1_E28425g</name>
</gene>
<name>A0A1D8NJR8_YARLL</name>
<organism evidence="1 2">
    <name type="scientific">Yarrowia lipolytica</name>
    <name type="common">Candida lipolytica</name>
    <dbReference type="NCBI Taxonomy" id="4952"/>
    <lineage>
        <taxon>Eukaryota</taxon>
        <taxon>Fungi</taxon>
        <taxon>Dikarya</taxon>
        <taxon>Ascomycota</taxon>
        <taxon>Saccharomycotina</taxon>
        <taxon>Dipodascomycetes</taxon>
        <taxon>Dipodascales</taxon>
        <taxon>Dipodascales incertae sedis</taxon>
        <taxon>Yarrowia</taxon>
    </lineage>
</organism>
<dbReference type="GeneID" id="94583715"/>
<dbReference type="Proteomes" id="UP000182444">
    <property type="component" value="Chromosome 1E"/>
</dbReference>
<reference evidence="1 2" key="1">
    <citation type="journal article" date="2016" name="PLoS ONE">
        <title>Sequence Assembly of Yarrowia lipolytica Strain W29/CLIB89 Shows Transposable Element Diversity.</title>
        <authorList>
            <person name="Magnan C."/>
            <person name="Yu J."/>
            <person name="Chang I."/>
            <person name="Jahn E."/>
            <person name="Kanomata Y."/>
            <person name="Wu J."/>
            <person name="Zeller M."/>
            <person name="Oakes M."/>
            <person name="Baldi P."/>
            <person name="Sandmeyer S."/>
        </authorList>
    </citation>
    <scope>NUCLEOTIDE SEQUENCE [LARGE SCALE GENOMIC DNA]</scope>
    <source>
        <strain evidence="2">CLIB89(W29)</strain>
    </source>
</reference>
<accession>A0A1D8NJR8</accession>
<dbReference type="AlphaFoldDB" id="A0A1D8NJR8"/>
<dbReference type="VEuPathDB" id="FungiDB:YALI1_E28425g"/>
<protein>
    <submittedName>
        <fullName evidence="1">Uncharacterized protein</fullName>
    </submittedName>
</protein>
<sequence>MAVCARSLVVCVKCVSEPGDVSLLGNLVSALEVGVFTGTALTVRYRVSVKVRSSGWQVGKIGVDGLSERWLIGRSGQLVVLDSWSSVVVSGRQWRLVLVTKRWQLNVWQFQLQSCAHSPQSYGEC</sequence>
<dbReference type="EMBL" id="CP017557">
    <property type="protein sequence ID" value="AOW05881.1"/>
    <property type="molecule type" value="Genomic_DNA"/>
</dbReference>
<dbReference type="RefSeq" id="XP_068139215.1">
    <property type="nucleotide sequence ID" value="XM_068283114.1"/>
</dbReference>
<evidence type="ECO:0000313" key="1">
    <source>
        <dbReference type="EMBL" id="AOW05881.1"/>
    </source>
</evidence>